<name>A0ABR6GJ57_9HYPH</name>
<feature type="domain" description="Thioredoxin" evidence="12">
    <location>
        <begin position="44"/>
        <end position="217"/>
    </location>
</feature>
<evidence type="ECO:0000256" key="9">
    <source>
        <dbReference type="ARBA" id="ARBA00038489"/>
    </source>
</evidence>
<evidence type="ECO:0000256" key="3">
    <source>
        <dbReference type="ARBA" id="ARBA00022559"/>
    </source>
</evidence>
<dbReference type="EMBL" id="JACHXX010000016">
    <property type="protein sequence ID" value="MBB3166328.1"/>
    <property type="molecule type" value="Genomic_DNA"/>
</dbReference>
<dbReference type="InterPro" id="IPR050924">
    <property type="entry name" value="Peroxiredoxin_BCP/PrxQ"/>
</dbReference>
<evidence type="ECO:0000256" key="2">
    <source>
        <dbReference type="ARBA" id="ARBA00013017"/>
    </source>
</evidence>
<dbReference type="InterPro" id="IPR036249">
    <property type="entry name" value="Thioredoxin-like_sf"/>
</dbReference>
<accession>A0ABR6GJ57</accession>
<dbReference type="PROSITE" id="PS51352">
    <property type="entry name" value="THIOREDOXIN_2"/>
    <property type="match status" value="1"/>
</dbReference>
<reference evidence="13 14" key="1">
    <citation type="submission" date="2020-08" db="EMBL/GenBank/DDBJ databases">
        <title>Genomic Encyclopedia of Type Strains, Phase III (KMG-III): the genomes of soil and plant-associated and newly described type strains.</title>
        <authorList>
            <person name="Whitman W."/>
        </authorList>
    </citation>
    <scope>NUCLEOTIDE SEQUENCE [LARGE SCALE GENOMIC DNA]</scope>
    <source>
        <strain evidence="13 14">CECT 8280</strain>
    </source>
</reference>
<evidence type="ECO:0000256" key="7">
    <source>
        <dbReference type="ARBA" id="ARBA00023284"/>
    </source>
</evidence>
<dbReference type="InterPro" id="IPR000866">
    <property type="entry name" value="AhpC/TSA"/>
</dbReference>
<dbReference type="Gene3D" id="3.40.30.10">
    <property type="entry name" value="Glutaredoxin"/>
    <property type="match status" value="1"/>
</dbReference>
<evidence type="ECO:0000313" key="14">
    <source>
        <dbReference type="Proteomes" id="UP000542811"/>
    </source>
</evidence>
<evidence type="ECO:0000256" key="8">
    <source>
        <dbReference type="ARBA" id="ARBA00032824"/>
    </source>
</evidence>
<evidence type="ECO:0000313" key="13">
    <source>
        <dbReference type="EMBL" id="MBB3166328.1"/>
    </source>
</evidence>
<evidence type="ECO:0000256" key="1">
    <source>
        <dbReference type="ARBA" id="ARBA00003330"/>
    </source>
</evidence>
<dbReference type="CDD" id="cd02970">
    <property type="entry name" value="PRX_like2"/>
    <property type="match status" value="1"/>
</dbReference>
<keyword evidence="3" id="KW-0575">Peroxidase</keyword>
<keyword evidence="6" id="KW-1015">Disulfide bond</keyword>
<evidence type="ECO:0000259" key="12">
    <source>
        <dbReference type="PROSITE" id="PS51352"/>
    </source>
</evidence>
<keyword evidence="5" id="KW-0560">Oxidoreductase</keyword>
<sequence>MMGLEQELAGYNANFEASARPGVAAFLDAKVEELTASFHFDQIPKPGDLAPEFSLPGVTGETISLLETLASGPVVLTFYRGAWCPYCNIQLAAYERALPEIAEAGGCLIAISPQKPDGSLSTTEKNNLTFDVLSDAGNAVARKFGLVYQMPTDLKSAYASFGVDLAAINGDDSWELPIPATFVIGRNGRVVLSHAETDYRKRLPTDAIVDALKETAPA</sequence>
<comment type="catalytic activity">
    <reaction evidence="11">
        <text>a hydroperoxide + [thioredoxin]-dithiol = an alcohol + [thioredoxin]-disulfide + H2O</text>
        <dbReference type="Rhea" id="RHEA:62620"/>
        <dbReference type="Rhea" id="RHEA-COMP:10698"/>
        <dbReference type="Rhea" id="RHEA-COMP:10700"/>
        <dbReference type="ChEBI" id="CHEBI:15377"/>
        <dbReference type="ChEBI" id="CHEBI:29950"/>
        <dbReference type="ChEBI" id="CHEBI:30879"/>
        <dbReference type="ChEBI" id="CHEBI:35924"/>
        <dbReference type="ChEBI" id="CHEBI:50058"/>
        <dbReference type="EC" id="1.11.1.24"/>
    </reaction>
</comment>
<dbReference type="EC" id="1.11.1.24" evidence="2"/>
<dbReference type="PANTHER" id="PTHR42801">
    <property type="entry name" value="THIOREDOXIN-DEPENDENT PEROXIDE REDUCTASE"/>
    <property type="match status" value="1"/>
</dbReference>
<gene>
    <name evidence="13" type="ORF">FHS25_006845</name>
</gene>
<dbReference type="Proteomes" id="UP000542811">
    <property type="component" value="Unassembled WGS sequence"/>
</dbReference>
<comment type="similarity">
    <text evidence="9">Belongs to the peroxiredoxin family. BCP/PrxQ subfamily.</text>
</comment>
<organism evidence="13 14">
    <name type="scientific">Rhizobium laguerreae</name>
    <dbReference type="NCBI Taxonomy" id="1076926"/>
    <lineage>
        <taxon>Bacteria</taxon>
        <taxon>Pseudomonadati</taxon>
        <taxon>Pseudomonadota</taxon>
        <taxon>Alphaproteobacteria</taxon>
        <taxon>Hyphomicrobiales</taxon>
        <taxon>Rhizobiaceae</taxon>
        <taxon>Rhizobium/Agrobacterium group</taxon>
        <taxon>Rhizobium</taxon>
    </lineage>
</organism>
<comment type="caution">
    <text evidence="13">The sequence shown here is derived from an EMBL/GenBank/DDBJ whole genome shotgun (WGS) entry which is preliminary data.</text>
</comment>
<keyword evidence="4" id="KW-0049">Antioxidant</keyword>
<comment type="function">
    <text evidence="1">Thiol-specific peroxidase that catalyzes the reduction of hydrogen peroxide and organic hydroperoxides to water and alcohols, respectively. Plays a role in cell protection against oxidative stress by detoxifying peroxides and as sensor of hydrogen peroxide-mediated signaling events.</text>
</comment>
<evidence type="ECO:0000256" key="10">
    <source>
        <dbReference type="ARBA" id="ARBA00042639"/>
    </source>
</evidence>
<proteinExistence type="inferred from homology"/>
<dbReference type="SUPFAM" id="SSF52833">
    <property type="entry name" value="Thioredoxin-like"/>
    <property type="match status" value="1"/>
</dbReference>
<protein>
    <recommendedName>
        <fullName evidence="2">thioredoxin-dependent peroxiredoxin</fullName>
        <ecNumber evidence="2">1.11.1.24</ecNumber>
    </recommendedName>
    <alternativeName>
        <fullName evidence="8">Thioredoxin peroxidase</fullName>
    </alternativeName>
    <alternativeName>
        <fullName evidence="10">Thioredoxin-dependent peroxiredoxin Bcp</fullName>
    </alternativeName>
</protein>
<dbReference type="Pfam" id="PF00578">
    <property type="entry name" value="AhpC-TSA"/>
    <property type="match status" value="1"/>
</dbReference>
<evidence type="ECO:0000256" key="5">
    <source>
        <dbReference type="ARBA" id="ARBA00023002"/>
    </source>
</evidence>
<dbReference type="PANTHER" id="PTHR42801:SF7">
    <property type="entry name" value="SLL1159 PROTEIN"/>
    <property type="match status" value="1"/>
</dbReference>
<dbReference type="InterPro" id="IPR013766">
    <property type="entry name" value="Thioredoxin_domain"/>
</dbReference>
<keyword evidence="14" id="KW-1185">Reference proteome</keyword>
<evidence type="ECO:0000256" key="11">
    <source>
        <dbReference type="ARBA" id="ARBA00049091"/>
    </source>
</evidence>
<evidence type="ECO:0000256" key="4">
    <source>
        <dbReference type="ARBA" id="ARBA00022862"/>
    </source>
</evidence>
<keyword evidence="7" id="KW-0676">Redox-active center</keyword>
<dbReference type="RefSeq" id="WP_245310542.1">
    <property type="nucleotide sequence ID" value="NZ_JACHXX010000016.1"/>
</dbReference>
<evidence type="ECO:0000256" key="6">
    <source>
        <dbReference type="ARBA" id="ARBA00023157"/>
    </source>
</evidence>